<comment type="subcellular location">
    <subcellularLocation>
        <location evidence="1">Periplasm</location>
    </subcellularLocation>
</comment>
<dbReference type="STRING" id="1437824.BN940_07851"/>
<dbReference type="PANTHER" id="PTHR30222">
    <property type="entry name" value="SPERMIDINE/PUTRESCINE-BINDING PERIPLASMIC PROTEIN"/>
    <property type="match status" value="1"/>
</dbReference>
<dbReference type="HOGENOM" id="CLU_062616_0_0_4"/>
<evidence type="ECO:0000313" key="6">
    <source>
        <dbReference type="Proteomes" id="UP000019805"/>
    </source>
</evidence>
<keyword evidence="6" id="KW-1185">Reference proteome</keyword>
<protein>
    <submittedName>
        <fullName evidence="5">ABC transporter, periplasmic spermidine putrescine-binding protein PotD</fullName>
    </submittedName>
</protein>
<dbReference type="Proteomes" id="UP000019805">
    <property type="component" value="Chromosome"/>
</dbReference>
<dbReference type="SUPFAM" id="SSF53850">
    <property type="entry name" value="Periplasmic binding protein-like II"/>
    <property type="match status" value="1"/>
</dbReference>
<gene>
    <name evidence="5" type="ORF">BN940_07851</name>
</gene>
<dbReference type="KEGG" id="cdn:BN940_07851"/>
<accession>W8WWB7</accession>
<proteinExistence type="predicted"/>
<dbReference type="PANTHER" id="PTHR30222:SF17">
    <property type="entry name" value="SPERMIDINE_PUTRESCINE-BINDING PERIPLASMIC PROTEIN"/>
    <property type="match status" value="1"/>
</dbReference>
<evidence type="ECO:0000256" key="3">
    <source>
        <dbReference type="ARBA" id="ARBA00022729"/>
    </source>
</evidence>
<keyword evidence="3" id="KW-0732">Signal</keyword>
<organism evidence="5 6">
    <name type="scientific">Castellaniella defragrans (strain DSM 12143 / CCUG 39792 / 65Phen)</name>
    <name type="common">Alcaligenes defragrans</name>
    <dbReference type="NCBI Taxonomy" id="1437824"/>
    <lineage>
        <taxon>Bacteria</taxon>
        <taxon>Pseudomonadati</taxon>
        <taxon>Pseudomonadota</taxon>
        <taxon>Betaproteobacteria</taxon>
        <taxon>Burkholderiales</taxon>
        <taxon>Alcaligenaceae</taxon>
        <taxon>Castellaniella</taxon>
    </lineage>
</organism>
<dbReference type="GO" id="GO:0019808">
    <property type="term" value="F:polyamine binding"/>
    <property type="evidence" value="ECO:0007669"/>
    <property type="project" value="InterPro"/>
</dbReference>
<evidence type="ECO:0000256" key="2">
    <source>
        <dbReference type="ARBA" id="ARBA00022448"/>
    </source>
</evidence>
<dbReference type="InterPro" id="IPR001188">
    <property type="entry name" value="Sperm_putr-bd"/>
</dbReference>
<name>W8WWB7_CASD6</name>
<dbReference type="EMBL" id="HG916765">
    <property type="protein sequence ID" value="CDM24033.1"/>
    <property type="molecule type" value="Genomic_DNA"/>
</dbReference>
<evidence type="ECO:0000256" key="4">
    <source>
        <dbReference type="ARBA" id="ARBA00022764"/>
    </source>
</evidence>
<keyword evidence="4" id="KW-0574">Periplasm</keyword>
<dbReference type="InterPro" id="IPR006059">
    <property type="entry name" value="SBP"/>
</dbReference>
<dbReference type="eggNOG" id="COG0687">
    <property type="taxonomic scope" value="Bacteria"/>
</dbReference>
<dbReference type="GO" id="GO:0042597">
    <property type="term" value="C:periplasmic space"/>
    <property type="evidence" value="ECO:0007669"/>
    <property type="project" value="UniProtKB-SubCell"/>
</dbReference>
<reference evidence="5 6" key="1">
    <citation type="journal article" date="2014" name="BMC Microbiol.">
        <title>The oxygen-independent metabolism of cyclic monoterpenes in Castellaniella defragrans 65Phen.</title>
        <authorList>
            <person name="Petasch J."/>
            <person name="Disch E.M."/>
            <person name="Markert S."/>
            <person name="Becher D."/>
            <person name="Schweder T."/>
            <person name="Huttel B."/>
            <person name="Reinhardt R."/>
            <person name="Harder J."/>
        </authorList>
    </citation>
    <scope>NUCLEOTIDE SEQUENCE [LARGE SCALE GENOMIC DNA]</scope>
    <source>
        <strain evidence="5">65Phen</strain>
    </source>
</reference>
<dbReference type="PATRIC" id="fig|1437824.5.peg.1549"/>
<dbReference type="Pfam" id="PF13416">
    <property type="entry name" value="SBP_bac_8"/>
    <property type="match status" value="1"/>
</dbReference>
<dbReference type="CDD" id="cd13590">
    <property type="entry name" value="PBP2_PotD_PotF_like"/>
    <property type="match status" value="1"/>
</dbReference>
<sequence length="429" mass="48451">MTGPAAGPTAHDVSMEVDSERATVPFIVSNSANQYRIPHRIWSGAIEEDWNMKLPLKRSEFASRRRFVTKIGSLMGAAAVTSALPLRDAWALETLTMLTWNGFAEREVVGDFVDKHGVKIRAKYYTGGDEMLALISQSPPGTYDVILADGEYVQQLRTAGYIDKLNPADYPFNDYFPEFRRFPMLWHENDMYALLMRFGFLGVSFNTKYITDEQASSYEMFWDKKLKGKVAHFDWHLPNLGQMSLLNGNPKPYDIDAAAWQKVQDRTMSLRPQIAGFFGYGGTLSALKTEQVHAMLGIGDWITGLLARDGGSFKTVVPKEGGLQWDECLCIGKGSRKTELATKFLQYMASPEGQVKAATMKAYPALIPNQEGWKLLSKVNHVAAERGGMLMDEYNVMNIIREGRIHDRQLPVQQSLQDWNNFWQKYKSA</sequence>
<evidence type="ECO:0000313" key="5">
    <source>
        <dbReference type="EMBL" id="CDM24033.1"/>
    </source>
</evidence>
<dbReference type="PRINTS" id="PR00909">
    <property type="entry name" value="SPERMDNBNDNG"/>
</dbReference>
<dbReference type="GO" id="GO:0015846">
    <property type="term" value="P:polyamine transport"/>
    <property type="evidence" value="ECO:0007669"/>
    <property type="project" value="InterPro"/>
</dbReference>
<dbReference type="AlphaFoldDB" id="W8WWB7"/>
<keyword evidence="2" id="KW-0813">Transport</keyword>
<evidence type="ECO:0000256" key="1">
    <source>
        <dbReference type="ARBA" id="ARBA00004418"/>
    </source>
</evidence>
<dbReference type="Gene3D" id="3.40.190.10">
    <property type="entry name" value="Periplasmic binding protein-like II"/>
    <property type="match status" value="2"/>
</dbReference>